<evidence type="ECO:0000256" key="1">
    <source>
        <dbReference type="SAM" id="Phobius"/>
    </source>
</evidence>
<keyword evidence="1" id="KW-1133">Transmembrane helix</keyword>
<evidence type="ECO:0000313" key="3">
    <source>
        <dbReference type="Proteomes" id="UP001141950"/>
    </source>
</evidence>
<accession>A0A9X2S8K5</accession>
<evidence type="ECO:0000313" key="2">
    <source>
        <dbReference type="EMBL" id="MCR2804156.1"/>
    </source>
</evidence>
<keyword evidence="3" id="KW-1185">Reference proteome</keyword>
<reference evidence="2" key="1">
    <citation type="submission" date="2022-08" db="EMBL/GenBank/DDBJ databases">
        <title>The genomic sequence of strain Paenibacillus sp. SCIV0701.</title>
        <authorList>
            <person name="Zhao H."/>
        </authorList>
    </citation>
    <scope>NUCLEOTIDE SEQUENCE</scope>
    <source>
        <strain evidence="2">SCIV0701</strain>
    </source>
</reference>
<feature type="transmembrane region" description="Helical" evidence="1">
    <location>
        <begin position="12"/>
        <end position="31"/>
    </location>
</feature>
<dbReference type="Proteomes" id="UP001141950">
    <property type="component" value="Unassembled WGS sequence"/>
</dbReference>
<sequence length="131" mass="14283">MRWIPEKDSSKWWVYSGISTVAVGAIIWLIRFGMLGQAFTGTHALRMLLLAAVVSVVYNLVGWLGARWLWGFSYAGLFAGLVSMAAYAGRATGWEDLASMLSFLVLMAGGIVVGIVAEITAALVHYRNRRG</sequence>
<feature type="transmembrane region" description="Helical" evidence="1">
    <location>
        <begin position="68"/>
        <end position="88"/>
    </location>
</feature>
<keyword evidence="1" id="KW-0472">Membrane</keyword>
<dbReference type="AlphaFoldDB" id="A0A9X2S8K5"/>
<protein>
    <submittedName>
        <fullName evidence="2">Uncharacterized protein</fullName>
    </submittedName>
</protein>
<name>A0A9X2S8K5_9BACL</name>
<organism evidence="2 3">
    <name type="scientific">Paenibacillus soyae</name>
    <dbReference type="NCBI Taxonomy" id="2969249"/>
    <lineage>
        <taxon>Bacteria</taxon>
        <taxon>Bacillati</taxon>
        <taxon>Bacillota</taxon>
        <taxon>Bacilli</taxon>
        <taxon>Bacillales</taxon>
        <taxon>Paenibacillaceae</taxon>
        <taxon>Paenibacillus</taxon>
    </lineage>
</organism>
<feature type="transmembrane region" description="Helical" evidence="1">
    <location>
        <begin position="100"/>
        <end position="124"/>
    </location>
</feature>
<dbReference type="EMBL" id="JANIPJ010000005">
    <property type="protein sequence ID" value="MCR2804156.1"/>
    <property type="molecule type" value="Genomic_DNA"/>
</dbReference>
<proteinExistence type="predicted"/>
<feature type="transmembrane region" description="Helical" evidence="1">
    <location>
        <begin position="43"/>
        <end position="61"/>
    </location>
</feature>
<comment type="caution">
    <text evidence="2">The sequence shown here is derived from an EMBL/GenBank/DDBJ whole genome shotgun (WGS) entry which is preliminary data.</text>
</comment>
<gene>
    <name evidence="2" type="ORF">NQZ67_09720</name>
</gene>
<keyword evidence="1" id="KW-0812">Transmembrane</keyword>
<dbReference type="RefSeq" id="WP_257444985.1">
    <property type="nucleotide sequence ID" value="NZ_JANIPJ010000005.1"/>
</dbReference>